<dbReference type="PANTHER" id="PTHR43110:SF1">
    <property type="entry name" value="THIOL PEROXIDASE"/>
    <property type="match status" value="1"/>
</dbReference>
<dbReference type="EMBL" id="LCKS01000001">
    <property type="protein sequence ID" value="KKU03400.1"/>
    <property type="molecule type" value="Genomic_DNA"/>
</dbReference>
<keyword evidence="1" id="KW-0676">Redox-active center</keyword>
<dbReference type="AlphaFoldDB" id="A0A0G1Q419"/>
<dbReference type="InterPro" id="IPR036249">
    <property type="entry name" value="Thioredoxin-like_sf"/>
</dbReference>
<organism evidence="3 4">
    <name type="scientific">Candidatus Amesbacteria bacterium GW2011_GWC2_45_19</name>
    <dbReference type="NCBI Taxonomy" id="1618366"/>
    <lineage>
        <taxon>Bacteria</taxon>
        <taxon>Candidatus Amesiibacteriota</taxon>
    </lineage>
</organism>
<dbReference type="GO" id="GO:0016491">
    <property type="term" value="F:oxidoreductase activity"/>
    <property type="evidence" value="ECO:0007669"/>
    <property type="project" value="InterPro"/>
</dbReference>
<comment type="caution">
    <text evidence="3">The sequence shown here is derived from an EMBL/GenBank/DDBJ whole genome shotgun (WGS) entry which is preliminary data.</text>
</comment>
<dbReference type="Gene3D" id="3.40.30.10">
    <property type="entry name" value="Glutaredoxin"/>
    <property type="match status" value="1"/>
</dbReference>
<gene>
    <name evidence="3" type="ORF">UX05_C0001G0029</name>
</gene>
<dbReference type="PROSITE" id="PS51352">
    <property type="entry name" value="THIOREDOXIN_2"/>
    <property type="match status" value="1"/>
</dbReference>
<protein>
    <recommendedName>
        <fullName evidence="2">Thioredoxin domain-containing protein</fullName>
    </recommendedName>
</protein>
<dbReference type="InterPro" id="IPR000866">
    <property type="entry name" value="AhpC/TSA"/>
</dbReference>
<dbReference type="InterPro" id="IPR013766">
    <property type="entry name" value="Thioredoxin_domain"/>
</dbReference>
<evidence type="ECO:0000256" key="1">
    <source>
        <dbReference type="ARBA" id="ARBA00023284"/>
    </source>
</evidence>
<feature type="domain" description="Thioredoxin" evidence="2">
    <location>
        <begin position="50"/>
        <end position="202"/>
    </location>
</feature>
<dbReference type="PANTHER" id="PTHR43110">
    <property type="entry name" value="THIOL PEROXIDASE"/>
    <property type="match status" value="1"/>
</dbReference>
<dbReference type="InterPro" id="IPR050455">
    <property type="entry name" value="Tpx_Peroxidase_subfamily"/>
</dbReference>
<name>A0A0G1Q419_9BACT</name>
<dbReference type="Proteomes" id="UP000034264">
    <property type="component" value="Unassembled WGS sequence"/>
</dbReference>
<dbReference type="CDD" id="cd02971">
    <property type="entry name" value="PRX_family"/>
    <property type="match status" value="1"/>
</dbReference>
<evidence type="ECO:0000259" key="2">
    <source>
        <dbReference type="PROSITE" id="PS51352"/>
    </source>
</evidence>
<reference evidence="3 4" key="1">
    <citation type="journal article" date="2015" name="Nature">
        <title>rRNA introns, odd ribosomes, and small enigmatic genomes across a large radiation of phyla.</title>
        <authorList>
            <person name="Brown C.T."/>
            <person name="Hug L.A."/>
            <person name="Thomas B.C."/>
            <person name="Sharon I."/>
            <person name="Castelle C.J."/>
            <person name="Singh A."/>
            <person name="Wilkins M.J."/>
            <person name="Williams K.H."/>
            <person name="Banfield J.F."/>
        </authorList>
    </citation>
    <scope>NUCLEOTIDE SEQUENCE [LARGE SCALE GENOMIC DNA]</scope>
</reference>
<proteinExistence type="predicted"/>
<dbReference type="Pfam" id="PF00578">
    <property type="entry name" value="AhpC-TSA"/>
    <property type="match status" value="1"/>
</dbReference>
<dbReference type="SUPFAM" id="SSF52833">
    <property type="entry name" value="Thioredoxin-like"/>
    <property type="match status" value="1"/>
</dbReference>
<dbReference type="GO" id="GO:0016209">
    <property type="term" value="F:antioxidant activity"/>
    <property type="evidence" value="ECO:0007669"/>
    <property type="project" value="InterPro"/>
</dbReference>
<sequence>MKAQNWVLILIAGGILISLIVLITRSPAAPVTPVDDHHKSQPTNNAVFENLLNKPAPDFSLVDYDGRTVSLKSLLGKNVLLFFNEGLMCYPACWDQIVAFGKDASLKQAGVTVLNITVDPKPQWAEAIAKMPELATATVIFDQDKKVSSAYGVLTLTSSMHRGQFPGHSYVLIDKTGVVKFVWDDPQMAIRNSELLAKINGL</sequence>
<accession>A0A0G1Q419</accession>
<dbReference type="PATRIC" id="fig|1618366.3.peg.30"/>
<evidence type="ECO:0000313" key="4">
    <source>
        <dbReference type="Proteomes" id="UP000034264"/>
    </source>
</evidence>
<evidence type="ECO:0000313" key="3">
    <source>
        <dbReference type="EMBL" id="KKU03400.1"/>
    </source>
</evidence>